<evidence type="ECO:0000259" key="1">
    <source>
        <dbReference type="PROSITE" id="PS50878"/>
    </source>
</evidence>
<evidence type="ECO:0000313" key="3">
    <source>
        <dbReference type="Proteomes" id="UP000276133"/>
    </source>
</evidence>
<gene>
    <name evidence="2" type="ORF">BpHYR1_033130</name>
</gene>
<keyword evidence="2" id="KW-0378">Hydrolase</keyword>
<keyword evidence="2" id="KW-0695">RNA-directed DNA polymerase</keyword>
<keyword evidence="3" id="KW-1185">Reference proteome</keyword>
<keyword evidence="2" id="KW-0548">Nucleotidyltransferase</keyword>
<dbReference type="InterPro" id="IPR043502">
    <property type="entry name" value="DNA/RNA_pol_sf"/>
</dbReference>
<organism evidence="2 3">
    <name type="scientific">Brachionus plicatilis</name>
    <name type="common">Marine rotifer</name>
    <name type="synonym">Brachionus muelleri</name>
    <dbReference type="NCBI Taxonomy" id="10195"/>
    <lineage>
        <taxon>Eukaryota</taxon>
        <taxon>Metazoa</taxon>
        <taxon>Spiralia</taxon>
        <taxon>Gnathifera</taxon>
        <taxon>Rotifera</taxon>
        <taxon>Eurotatoria</taxon>
        <taxon>Monogononta</taxon>
        <taxon>Pseudotrocha</taxon>
        <taxon>Ploima</taxon>
        <taxon>Brachionidae</taxon>
        <taxon>Brachionus</taxon>
    </lineage>
</organism>
<feature type="domain" description="Reverse transcriptase" evidence="1">
    <location>
        <begin position="1"/>
        <end position="152"/>
    </location>
</feature>
<accession>A0A3M7SUD1</accession>
<dbReference type="PROSITE" id="PS50878">
    <property type="entry name" value="RT_POL"/>
    <property type="match status" value="1"/>
</dbReference>
<name>A0A3M7SUD1_BRAPC</name>
<dbReference type="InterPro" id="IPR000477">
    <property type="entry name" value="RT_dom"/>
</dbReference>
<dbReference type="PANTHER" id="PTHR36688">
    <property type="entry name" value="ENDO/EXONUCLEASE/PHOSPHATASE DOMAIN-CONTAINING PROTEIN"/>
    <property type="match status" value="1"/>
</dbReference>
<evidence type="ECO:0000313" key="2">
    <source>
        <dbReference type="EMBL" id="RNA39356.1"/>
    </source>
</evidence>
<dbReference type="Pfam" id="PF00078">
    <property type="entry name" value="RVT_1"/>
    <property type="match status" value="1"/>
</dbReference>
<dbReference type="PANTHER" id="PTHR36688:SF1">
    <property type="entry name" value="ENDONUCLEASE_EXONUCLEASE_PHOSPHATASE DOMAIN-CONTAINING PROTEIN"/>
    <property type="match status" value="1"/>
</dbReference>
<dbReference type="SUPFAM" id="SSF56672">
    <property type="entry name" value="DNA/RNA polymerases"/>
    <property type="match status" value="1"/>
</dbReference>
<reference evidence="2 3" key="1">
    <citation type="journal article" date="2018" name="Sci. Rep.">
        <title>Genomic signatures of local adaptation to the degree of environmental predictability in rotifers.</title>
        <authorList>
            <person name="Franch-Gras L."/>
            <person name="Hahn C."/>
            <person name="Garcia-Roger E.M."/>
            <person name="Carmona M.J."/>
            <person name="Serra M."/>
            <person name="Gomez A."/>
        </authorList>
    </citation>
    <scope>NUCLEOTIDE SEQUENCE [LARGE SCALE GENOMIC DNA]</scope>
    <source>
        <strain evidence="2">HYR1</strain>
    </source>
</reference>
<dbReference type="GO" id="GO:0004519">
    <property type="term" value="F:endonuclease activity"/>
    <property type="evidence" value="ECO:0007669"/>
    <property type="project" value="UniProtKB-KW"/>
</dbReference>
<protein>
    <submittedName>
        <fullName evidence="2">AP-like endonuclease reverse transcriptase</fullName>
    </submittedName>
</protein>
<dbReference type="AlphaFoldDB" id="A0A3M7SUD1"/>
<keyword evidence="2" id="KW-0540">Nuclease</keyword>
<dbReference type="Proteomes" id="UP000276133">
    <property type="component" value="Unassembled WGS sequence"/>
</dbReference>
<keyword evidence="2" id="KW-0255">Endonuclease</keyword>
<comment type="caution">
    <text evidence="2">The sequence shown here is derived from an EMBL/GenBank/DDBJ whole genome shotgun (WGS) entry which is preliminary data.</text>
</comment>
<proteinExistence type="predicted"/>
<dbReference type="InterPro" id="IPR052560">
    <property type="entry name" value="RdDP_mobile_element"/>
</dbReference>
<keyword evidence="2" id="KW-0808">Transferase</keyword>
<dbReference type="GO" id="GO:0003964">
    <property type="term" value="F:RNA-directed DNA polymerase activity"/>
    <property type="evidence" value="ECO:0007669"/>
    <property type="project" value="UniProtKB-KW"/>
</dbReference>
<dbReference type="EMBL" id="REGN01000755">
    <property type="protein sequence ID" value="RNA39356.1"/>
    <property type="molecule type" value="Genomic_DNA"/>
</dbReference>
<dbReference type="OrthoDB" id="415822at2759"/>
<sequence length="183" mass="21345">MDYQIKQTELEVQILANISKFKDFMLYIKEHAVLMHNAGSCLSPTLFSLFFSDITKIIPNDIQIALFADDLCIWYSNRSLRLIEQKLNHTIHCIQTFCSQWGLRINTNKTLQSVFTTAGHRANYESKYKLKLQIDNQPIPLEPFPIFLGIQFDPKLCFKNLFENINTKVSSKINLIRRIKDDV</sequence>